<evidence type="ECO:0000313" key="9">
    <source>
        <dbReference type="EMBL" id="KYO03693.1"/>
    </source>
</evidence>
<comment type="subcellular location">
    <subcellularLocation>
        <location evidence="1">Membrane</location>
        <topology evidence="1">Multi-pass membrane protein</topology>
    </subcellularLocation>
</comment>
<dbReference type="RefSeq" id="XP_018643887.1">
    <property type="nucleotide sequence ID" value="XM_018783603.1"/>
</dbReference>
<evidence type="ECO:0000256" key="4">
    <source>
        <dbReference type="ARBA" id="ARBA00022692"/>
    </source>
</evidence>
<dbReference type="SUPFAM" id="SSF103473">
    <property type="entry name" value="MFS general substrate transporter"/>
    <property type="match status" value="1"/>
</dbReference>
<protein>
    <submittedName>
        <fullName evidence="9">Putative transporter</fullName>
    </submittedName>
</protein>
<dbReference type="EMBL" id="LVLB01000002">
    <property type="protein sequence ID" value="KYO03693.1"/>
    <property type="molecule type" value="Genomic_DNA"/>
</dbReference>
<dbReference type="GeneID" id="29774224"/>
<name>A0A151LX04_9APIC</name>
<feature type="transmembrane region" description="Helical" evidence="8">
    <location>
        <begin position="73"/>
        <end position="93"/>
    </location>
</feature>
<feature type="transmembrane region" description="Helical" evidence="8">
    <location>
        <begin position="614"/>
        <end position="636"/>
    </location>
</feature>
<dbReference type="GO" id="GO:0006865">
    <property type="term" value="P:amino acid transport"/>
    <property type="evidence" value="ECO:0007669"/>
    <property type="project" value="UniProtKB-KW"/>
</dbReference>
<accession>A0A151LX04</accession>
<proteinExistence type="inferred from homology"/>
<comment type="similarity">
    <text evidence="2">Belongs to the SLC43A transporter (TC 2.A.1.44) family.</text>
</comment>
<evidence type="ECO:0000256" key="8">
    <source>
        <dbReference type="SAM" id="Phobius"/>
    </source>
</evidence>
<reference evidence="9 10" key="1">
    <citation type="journal article" date="2016" name="Nat. Commun.">
        <title>Genomes of cryptic chimpanzee Plasmodium species reveal key evolutionary events leading to human malaria.</title>
        <authorList>
            <person name="Sundararaman S.A."/>
            <person name="Plenderleith L.J."/>
            <person name="Liu W."/>
            <person name="Loy D.E."/>
            <person name="Learn G.H."/>
            <person name="Li Y."/>
            <person name="Shaw K.S."/>
            <person name="Ayouba A."/>
            <person name="Peeters M."/>
            <person name="Speede S."/>
            <person name="Shaw G.M."/>
            <person name="Bushman F.D."/>
            <person name="Brisson D."/>
            <person name="Rayner J.C."/>
            <person name="Sharp P.M."/>
            <person name="Hahn B.H."/>
        </authorList>
    </citation>
    <scope>NUCLEOTIDE SEQUENCE [LARGE SCALE GENOMIC DNA]</scope>
    <source>
        <strain evidence="9 10">SY75</strain>
    </source>
</reference>
<sequence>MDINKLSLTKKYMLFSLFCVYIITCVGIFFNWISLSDFFFHGNVYINDCNNIYESSEYKRTYKCEEQDKKVQALYPIILCSNFIMSAISGTFFDYFGPKITALFGHVCNIISWILIGLQKENSNIIIFGSIFLGLSSDCSFIPLLSLIYLFPRNHTIYTVILGCCASLSFSIPIFLDLFSKDGDEKSFQLVCFLYCFIILVPFFFILIIFLPWQHINYDTSNKKEQSFNNTLDQLKGYIISNKSLNLSFNNFSSAITEEHIDEDQEGGSSFGRWMYQESEKSKSKSESKSNTGPMIQQNEVNIINKYNMNDISCDNHNNNNNNYYYNGVNFNNNTINIMNKKNKSANIYSLEDMENNSNVLNVYKNNPLNISVKNMSQIIYTNSSMNSSHLVLRKSNDKLNDHMKYNTNDLISNMSNNNKINNYISDEKYYKDIYYIDDKNDNKQNGIKYNLRNDIKNGIKMENSIEMKKKKYIYSFIHISTLWKEIKIIFFSLKYLSICYYFTIYNLSLVNYNECAKLFFKNYEDIQNMLKIFGPLSVIPCALFGILIQKIHILILIFILLINSILMYVFALIKYKLFSYFSAFSYLIVTGCYTTQLYCYIQIMFPTNHFGKIAGTTSMISGLLSLLNIPIYNYYIVDYNNNDPTPFAYFVILLLLSTFPLLYLIYKKCQN</sequence>
<organism evidence="9 10">
    <name type="scientific">Plasmodium gaboni</name>
    <dbReference type="NCBI Taxonomy" id="647221"/>
    <lineage>
        <taxon>Eukaryota</taxon>
        <taxon>Sar</taxon>
        <taxon>Alveolata</taxon>
        <taxon>Apicomplexa</taxon>
        <taxon>Aconoidasida</taxon>
        <taxon>Haemosporida</taxon>
        <taxon>Plasmodiidae</taxon>
        <taxon>Plasmodium</taxon>
        <taxon>Plasmodium (Laverania)</taxon>
    </lineage>
</organism>
<comment type="caution">
    <text evidence="9">The sequence shown here is derived from an EMBL/GenBank/DDBJ whole genome shotgun (WGS) entry which is preliminary data.</text>
</comment>
<feature type="transmembrane region" description="Helical" evidence="8">
    <location>
        <begin position="125"/>
        <end position="150"/>
    </location>
</feature>
<evidence type="ECO:0000256" key="2">
    <source>
        <dbReference type="ARBA" id="ARBA00006595"/>
    </source>
</evidence>
<feature type="transmembrane region" description="Helical" evidence="8">
    <location>
        <begin position="157"/>
        <end position="176"/>
    </location>
</feature>
<dbReference type="CDD" id="cd06174">
    <property type="entry name" value="MFS"/>
    <property type="match status" value="1"/>
</dbReference>
<feature type="transmembrane region" description="Helical" evidence="8">
    <location>
        <begin position="489"/>
        <end position="510"/>
    </location>
</feature>
<dbReference type="PANTHER" id="PTHR20772">
    <property type="entry name" value="PROTEIN FMP42"/>
    <property type="match status" value="1"/>
</dbReference>
<evidence type="ECO:0000313" key="10">
    <source>
        <dbReference type="Proteomes" id="UP000076004"/>
    </source>
</evidence>
<keyword evidence="4 8" id="KW-0812">Transmembrane</keyword>
<gene>
    <name evidence="9" type="ORF">PGSY75_0104700</name>
</gene>
<evidence type="ECO:0000256" key="6">
    <source>
        <dbReference type="ARBA" id="ARBA00022989"/>
    </source>
</evidence>
<dbReference type="InterPro" id="IPR052599">
    <property type="entry name" value="SLC43A_AATransporter"/>
</dbReference>
<keyword evidence="3" id="KW-0813">Transport</keyword>
<dbReference type="AlphaFoldDB" id="A0A151LX04"/>
<dbReference type="Gene3D" id="1.20.1250.20">
    <property type="entry name" value="MFS general substrate transporter like domains"/>
    <property type="match status" value="2"/>
</dbReference>
<dbReference type="Proteomes" id="UP000076004">
    <property type="component" value="Unassembled WGS sequence"/>
</dbReference>
<evidence type="ECO:0000256" key="1">
    <source>
        <dbReference type="ARBA" id="ARBA00004141"/>
    </source>
</evidence>
<dbReference type="InterPro" id="IPR036259">
    <property type="entry name" value="MFS_trans_sf"/>
</dbReference>
<dbReference type="PANTHER" id="PTHR20772:SF2">
    <property type="entry name" value="PROTEIN FMP42"/>
    <property type="match status" value="1"/>
</dbReference>
<feature type="transmembrane region" description="Helical" evidence="8">
    <location>
        <begin position="188"/>
        <end position="213"/>
    </location>
</feature>
<dbReference type="VEuPathDB" id="PlasmoDB:PGSY75_0104700"/>
<keyword evidence="5" id="KW-0029">Amino-acid transport</keyword>
<evidence type="ECO:0000256" key="3">
    <source>
        <dbReference type="ARBA" id="ARBA00022448"/>
    </source>
</evidence>
<feature type="transmembrane region" description="Helical" evidence="8">
    <location>
        <begin position="100"/>
        <end position="119"/>
    </location>
</feature>
<dbReference type="KEGG" id="pgab:PGSY75_0104700"/>
<feature type="transmembrane region" description="Helical" evidence="8">
    <location>
        <begin position="554"/>
        <end position="574"/>
    </location>
</feature>
<dbReference type="VEuPathDB" id="PlasmoDB:PGABG01_0103100"/>
<evidence type="ECO:0000256" key="5">
    <source>
        <dbReference type="ARBA" id="ARBA00022970"/>
    </source>
</evidence>
<feature type="transmembrane region" description="Helical" evidence="8">
    <location>
        <begin position="648"/>
        <end position="667"/>
    </location>
</feature>
<keyword evidence="6 8" id="KW-1133">Transmembrane helix</keyword>
<feature type="transmembrane region" description="Helical" evidence="8">
    <location>
        <begin position="530"/>
        <end position="549"/>
    </location>
</feature>
<evidence type="ECO:0000256" key="7">
    <source>
        <dbReference type="ARBA" id="ARBA00023136"/>
    </source>
</evidence>
<dbReference type="GO" id="GO:0016020">
    <property type="term" value="C:membrane"/>
    <property type="evidence" value="ECO:0007669"/>
    <property type="project" value="UniProtKB-SubCell"/>
</dbReference>
<feature type="transmembrane region" description="Helical" evidence="8">
    <location>
        <begin position="580"/>
        <end position="602"/>
    </location>
</feature>
<keyword evidence="7 8" id="KW-0472">Membrane</keyword>
<feature type="transmembrane region" description="Helical" evidence="8">
    <location>
        <begin position="12"/>
        <end position="33"/>
    </location>
</feature>